<dbReference type="InterPro" id="IPR019108">
    <property type="entry name" value="Caa3_assmbl_CtaG-rel"/>
</dbReference>
<feature type="transmembrane region" description="Helical" evidence="6">
    <location>
        <begin position="184"/>
        <end position="209"/>
    </location>
</feature>
<evidence type="ECO:0000256" key="4">
    <source>
        <dbReference type="ARBA" id="ARBA00022989"/>
    </source>
</evidence>
<keyword evidence="4 6" id="KW-1133">Transmembrane helix</keyword>
<evidence type="ECO:0000256" key="6">
    <source>
        <dbReference type="SAM" id="Phobius"/>
    </source>
</evidence>
<feature type="transmembrane region" description="Helical" evidence="6">
    <location>
        <begin position="154"/>
        <end position="172"/>
    </location>
</feature>
<evidence type="ECO:0000256" key="1">
    <source>
        <dbReference type="ARBA" id="ARBA00004651"/>
    </source>
</evidence>
<accession>A0A2T4UNK1</accession>
<feature type="transmembrane region" description="Helical" evidence="6">
    <location>
        <begin position="229"/>
        <end position="251"/>
    </location>
</feature>
<dbReference type="OrthoDB" id="259025at2"/>
<keyword evidence="5 6" id="KW-0472">Membrane</keyword>
<comment type="subcellular location">
    <subcellularLocation>
        <location evidence="1">Cell membrane</location>
        <topology evidence="1">Multi-pass membrane protein</topology>
    </subcellularLocation>
</comment>
<feature type="transmembrane region" description="Helical" evidence="6">
    <location>
        <begin position="116"/>
        <end position="134"/>
    </location>
</feature>
<evidence type="ECO:0000313" key="7">
    <source>
        <dbReference type="EMBL" id="PTL60820.1"/>
    </source>
</evidence>
<dbReference type="Proteomes" id="UP000240739">
    <property type="component" value="Unassembled WGS sequence"/>
</dbReference>
<name>A0A2T4UNK1_9ACTN</name>
<sequence length="269" mass="29646">MTTPDASWSVAPGPLLLVLLLLGAYGWRWRAVRRTASGSRDAPVWRLLVFLTGVAALAAALFSPLDPLGEQLFAMHMVQHVLLLDVVPILLILGLTKVLLRPVTRLLQPLERQAGWWAGPVFAILLYIGVMWIWHIPALYDAAVESSTVHILEHLSFTFGGALYWWHLLSPIRSRHALGGLGPVVYMVVTKVLVGILGIFLTFAPRPLYDVYAEGPRYWGLSALDDQTLAGAIMAIEQSVVMGIALAYLFIRALGEADRADERAERHGV</sequence>
<evidence type="ECO:0000256" key="5">
    <source>
        <dbReference type="ARBA" id="ARBA00023136"/>
    </source>
</evidence>
<dbReference type="EMBL" id="PYYB01000001">
    <property type="protein sequence ID" value="PTL60820.1"/>
    <property type="molecule type" value="Genomic_DNA"/>
</dbReference>
<evidence type="ECO:0000256" key="2">
    <source>
        <dbReference type="ARBA" id="ARBA00022475"/>
    </source>
</evidence>
<organism evidence="7 8">
    <name type="scientific">Paraconexibacter algicola</name>
    <dbReference type="NCBI Taxonomy" id="2133960"/>
    <lineage>
        <taxon>Bacteria</taxon>
        <taxon>Bacillati</taxon>
        <taxon>Actinomycetota</taxon>
        <taxon>Thermoleophilia</taxon>
        <taxon>Solirubrobacterales</taxon>
        <taxon>Paraconexibacteraceae</taxon>
        <taxon>Paraconexibacter</taxon>
    </lineage>
</organism>
<keyword evidence="3 6" id="KW-0812">Transmembrane</keyword>
<gene>
    <name evidence="7" type="ORF">C7Y72_12025</name>
</gene>
<keyword evidence="8" id="KW-1185">Reference proteome</keyword>
<feature type="transmembrane region" description="Helical" evidence="6">
    <location>
        <begin position="6"/>
        <end position="27"/>
    </location>
</feature>
<proteinExistence type="predicted"/>
<keyword evidence="2" id="KW-1003">Cell membrane</keyword>
<protein>
    <submittedName>
        <fullName evidence="7">Cytochrome-c oxidase</fullName>
    </submittedName>
</protein>
<feature type="transmembrane region" description="Helical" evidence="6">
    <location>
        <begin position="47"/>
        <end position="65"/>
    </location>
</feature>
<feature type="transmembrane region" description="Helical" evidence="6">
    <location>
        <begin position="77"/>
        <end position="95"/>
    </location>
</feature>
<dbReference type="AlphaFoldDB" id="A0A2T4UNK1"/>
<comment type="caution">
    <text evidence="7">The sequence shown here is derived from an EMBL/GenBank/DDBJ whole genome shotgun (WGS) entry which is preliminary data.</text>
</comment>
<evidence type="ECO:0000256" key="3">
    <source>
        <dbReference type="ARBA" id="ARBA00022692"/>
    </source>
</evidence>
<dbReference type="GO" id="GO:0005886">
    <property type="term" value="C:plasma membrane"/>
    <property type="evidence" value="ECO:0007669"/>
    <property type="project" value="UniProtKB-SubCell"/>
</dbReference>
<dbReference type="Pfam" id="PF09678">
    <property type="entry name" value="Caa3_CtaG"/>
    <property type="match status" value="1"/>
</dbReference>
<evidence type="ECO:0000313" key="8">
    <source>
        <dbReference type="Proteomes" id="UP000240739"/>
    </source>
</evidence>
<reference evidence="7 8" key="1">
    <citation type="submission" date="2018-03" db="EMBL/GenBank/DDBJ databases">
        <title>Aquarubrobacter algicola gen. nov., sp. nov., a novel actinobacterium isolated from shallow eutrophic lake during the end of cyanobacterial harmful algal blooms.</title>
        <authorList>
            <person name="Chun S.J."/>
        </authorList>
    </citation>
    <scope>NUCLEOTIDE SEQUENCE [LARGE SCALE GENOMIC DNA]</scope>
    <source>
        <strain evidence="7 8">Seoho-28</strain>
    </source>
</reference>